<dbReference type="Gene3D" id="3.30.200.20">
    <property type="entry name" value="Phosphorylase Kinase, domain 1"/>
    <property type="match status" value="1"/>
</dbReference>
<reference evidence="4" key="1">
    <citation type="submission" date="2012-09" db="EMBL/GenBank/DDBJ databases">
        <authorList>
            <person name="Martin A.A."/>
        </authorList>
    </citation>
    <scope>NUCLEOTIDE SEQUENCE</scope>
</reference>
<dbReference type="GO" id="GO:0004672">
    <property type="term" value="F:protein kinase activity"/>
    <property type="evidence" value="ECO:0007669"/>
    <property type="project" value="InterPro"/>
</dbReference>
<dbReference type="STRING" id="6313.A0A0K0D8M4"/>
<dbReference type="WBParaSite" id="ACAC_0000641901-mRNA-1">
    <property type="protein sequence ID" value="ACAC_0000641901-mRNA-1"/>
    <property type="gene ID" value="ACAC_0000641901"/>
</dbReference>
<evidence type="ECO:0000313" key="5">
    <source>
        <dbReference type="WBParaSite" id="ACAC_0000641901-mRNA-1"/>
    </source>
</evidence>
<dbReference type="InterPro" id="IPR050198">
    <property type="entry name" value="Non-receptor_tyrosine_kinases"/>
</dbReference>
<proteinExistence type="predicted"/>
<reference evidence="5" key="2">
    <citation type="submission" date="2017-02" db="UniProtKB">
        <authorList>
            <consortium name="WormBaseParasite"/>
        </authorList>
    </citation>
    <scope>IDENTIFICATION</scope>
</reference>
<keyword evidence="1" id="KW-0547">Nucleotide-binding</keyword>
<organism evidence="4 5">
    <name type="scientific">Angiostrongylus cantonensis</name>
    <name type="common">Rat lungworm</name>
    <dbReference type="NCBI Taxonomy" id="6313"/>
    <lineage>
        <taxon>Eukaryota</taxon>
        <taxon>Metazoa</taxon>
        <taxon>Ecdysozoa</taxon>
        <taxon>Nematoda</taxon>
        <taxon>Chromadorea</taxon>
        <taxon>Rhabditida</taxon>
        <taxon>Rhabditina</taxon>
        <taxon>Rhabditomorpha</taxon>
        <taxon>Strongyloidea</taxon>
        <taxon>Metastrongylidae</taxon>
        <taxon>Angiostrongylus</taxon>
    </lineage>
</organism>
<keyword evidence="4" id="KW-1185">Reference proteome</keyword>
<evidence type="ECO:0000313" key="4">
    <source>
        <dbReference type="Proteomes" id="UP000035642"/>
    </source>
</evidence>
<dbReference type="PANTHER" id="PTHR24418">
    <property type="entry name" value="TYROSINE-PROTEIN KINASE"/>
    <property type="match status" value="1"/>
</dbReference>
<name>A0A0K0D8M4_ANGCA</name>
<dbReference type="Pfam" id="PF07714">
    <property type="entry name" value="PK_Tyr_Ser-Thr"/>
    <property type="match status" value="1"/>
</dbReference>
<dbReference type="InterPro" id="IPR001245">
    <property type="entry name" value="Ser-Thr/Tyr_kinase_cat_dom"/>
</dbReference>
<dbReference type="GO" id="GO:0005524">
    <property type="term" value="F:ATP binding"/>
    <property type="evidence" value="ECO:0007669"/>
    <property type="project" value="UniProtKB-KW"/>
</dbReference>
<evidence type="ECO:0000256" key="1">
    <source>
        <dbReference type="ARBA" id="ARBA00022741"/>
    </source>
</evidence>
<protein>
    <submittedName>
        <fullName evidence="5">Pkinase_Tyr domain-containing protein</fullName>
    </submittedName>
</protein>
<dbReference type="InterPro" id="IPR011009">
    <property type="entry name" value="Kinase-like_dom_sf"/>
</dbReference>
<sequence>MLGDMQSVKVIQGNFKPDHFMILSNFVRLNDDDDERRTFYIDLLACRFEQRNRCESFIGSHFTGNAGAEEFNCSSVLATRDARLKFMKEARLMRKYNHKHVVKILGVAVHEHPLMLVMEVCPSECDSKKYLRLKRI</sequence>
<keyword evidence="2" id="KW-0067">ATP-binding</keyword>
<dbReference type="Proteomes" id="UP000035642">
    <property type="component" value="Unassembled WGS sequence"/>
</dbReference>
<accession>A0A0K0D8M4</accession>
<feature type="domain" description="Serine-threonine/tyrosine-protein kinase catalytic" evidence="3">
    <location>
        <begin position="79"/>
        <end position="132"/>
    </location>
</feature>
<dbReference type="AlphaFoldDB" id="A0A0K0D8M4"/>
<evidence type="ECO:0000256" key="2">
    <source>
        <dbReference type="ARBA" id="ARBA00022840"/>
    </source>
</evidence>
<evidence type="ECO:0000259" key="3">
    <source>
        <dbReference type="Pfam" id="PF07714"/>
    </source>
</evidence>
<dbReference type="SUPFAM" id="SSF56112">
    <property type="entry name" value="Protein kinase-like (PK-like)"/>
    <property type="match status" value="1"/>
</dbReference>